<evidence type="ECO:0000313" key="3">
    <source>
        <dbReference type="EMBL" id="SJZ54412.1"/>
    </source>
</evidence>
<dbReference type="AlphaFoldDB" id="A0A1T4LHZ4"/>
<sequence length="378" mass="42066">MRMMNKSLRYGFVLSLIFILLFSTVAFAEIEVEGDGYFTVVDEDGNLIFQTDMKVHKGDWYINENNKKYTIIKTNGDQAIAKYEGTVDLTPEDDNLSSALSQPEVLLSEKEAKKEIMIYNTHSDESYVPNSGTHSEAGNGDIYKVADEFAAALKNKGVKVIASNAKHDPHDGGAYERSRRTAKKLTQKGPDALFDIHRDGVPDPSQYLTKINGKKVSQVRLVVGRQNPNMKVNDKFAKQLKSVTDNKYPGLIKGIFYAKGKYNQDLSPRAMLLEFGTHVVSQQDSESAATLFANSVNQLLYGEDAQQTQGEDAGDAGQSRGAWTSLLIIIAVVLVGIAGFLFINEDGWDGVVNRIKHFFGDEFVNYFGFKKEDDEENK</sequence>
<protein>
    <submittedName>
        <fullName evidence="3">Stage II sporulation protein P</fullName>
    </submittedName>
</protein>
<accession>A0A1T4LHZ4</accession>
<keyword evidence="2" id="KW-0732">Signal</keyword>
<gene>
    <name evidence="3" type="ORF">SAMN02745118_01151</name>
</gene>
<dbReference type="Pfam" id="PF07454">
    <property type="entry name" value="SpoIIP"/>
    <property type="match status" value="1"/>
</dbReference>
<evidence type="ECO:0000256" key="2">
    <source>
        <dbReference type="SAM" id="SignalP"/>
    </source>
</evidence>
<proteinExistence type="predicted"/>
<name>A0A1T4LHZ4_9FIRM</name>
<dbReference type="InterPro" id="IPR010897">
    <property type="entry name" value="Spore_II_P"/>
</dbReference>
<evidence type="ECO:0000313" key="4">
    <source>
        <dbReference type="Proteomes" id="UP000190625"/>
    </source>
</evidence>
<keyword evidence="1" id="KW-0472">Membrane</keyword>
<dbReference type="NCBIfam" id="TIGR02867">
    <property type="entry name" value="spore_II_P"/>
    <property type="match status" value="1"/>
</dbReference>
<feature type="transmembrane region" description="Helical" evidence="1">
    <location>
        <begin position="322"/>
        <end position="343"/>
    </location>
</feature>
<evidence type="ECO:0000256" key="1">
    <source>
        <dbReference type="SAM" id="Phobius"/>
    </source>
</evidence>
<keyword evidence="4" id="KW-1185">Reference proteome</keyword>
<reference evidence="4" key="1">
    <citation type="submission" date="2017-02" db="EMBL/GenBank/DDBJ databases">
        <authorList>
            <person name="Varghese N."/>
            <person name="Submissions S."/>
        </authorList>
    </citation>
    <scope>NUCLEOTIDE SEQUENCE [LARGE SCALE GENOMIC DNA]</scope>
    <source>
        <strain evidence="4">ATCC BAA-73</strain>
    </source>
</reference>
<dbReference type="EMBL" id="FUWM01000008">
    <property type="protein sequence ID" value="SJZ54412.1"/>
    <property type="molecule type" value="Genomic_DNA"/>
</dbReference>
<feature type="signal peptide" evidence="2">
    <location>
        <begin position="1"/>
        <end position="28"/>
    </location>
</feature>
<dbReference type="STRING" id="142842.SAMN02745118_01151"/>
<feature type="chain" id="PRO_5012436679" evidence="2">
    <location>
        <begin position="29"/>
        <end position="378"/>
    </location>
</feature>
<keyword evidence="1" id="KW-1133">Transmembrane helix</keyword>
<organism evidence="3 4">
    <name type="scientific">Selenihalanaerobacter shriftii</name>
    <dbReference type="NCBI Taxonomy" id="142842"/>
    <lineage>
        <taxon>Bacteria</taxon>
        <taxon>Bacillati</taxon>
        <taxon>Bacillota</taxon>
        <taxon>Clostridia</taxon>
        <taxon>Halanaerobiales</taxon>
        <taxon>Halobacteroidaceae</taxon>
        <taxon>Selenihalanaerobacter</taxon>
    </lineage>
</organism>
<dbReference type="Proteomes" id="UP000190625">
    <property type="component" value="Unassembled WGS sequence"/>
</dbReference>
<keyword evidence="1" id="KW-0812">Transmembrane</keyword>